<dbReference type="AlphaFoldDB" id="A0A6C0LIL9"/>
<keyword evidence="1" id="KW-1133">Transmembrane helix</keyword>
<organism evidence="2">
    <name type="scientific">viral metagenome</name>
    <dbReference type="NCBI Taxonomy" id="1070528"/>
    <lineage>
        <taxon>unclassified sequences</taxon>
        <taxon>metagenomes</taxon>
        <taxon>organismal metagenomes</taxon>
    </lineage>
</organism>
<dbReference type="EMBL" id="MN740520">
    <property type="protein sequence ID" value="QHU30796.1"/>
    <property type="molecule type" value="Genomic_DNA"/>
</dbReference>
<keyword evidence="1" id="KW-0472">Membrane</keyword>
<accession>A0A6C0LIL9</accession>
<feature type="transmembrane region" description="Helical" evidence="1">
    <location>
        <begin position="7"/>
        <end position="30"/>
    </location>
</feature>
<evidence type="ECO:0000256" key="1">
    <source>
        <dbReference type="SAM" id="Phobius"/>
    </source>
</evidence>
<evidence type="ECO:0000313" key="2">
    <source>
        <dbReference type="EMBL" id="QHU30796.1"/>
    </source>
</evidence>
<keyword evidence="1" id="KW-0812">Transmembrane</keyword>
<name>A0A6C0LIL9_9ZZZZ</name>
<evidence type="ECO:0008006" key="3">
    <source>
        <dbReference type="Google" id="ProtNLM"/>
    </source>
</evidence>
<proteinExistence type="predicted"/>
<protein>
    <recommendedName>
        <fullName evidence="3">CPW-WPC domain-containing protein</fullName>
    </recommendedName>
</protein>
<sequence>MGGFQKMVLIIALVILLIVLILIGMSLMAAKSNQTWPPLVPDCPDWWIGDGSGNMSHCVNVKNLGNCDKKSMNFNIPVFTGTNGACAKYKWAKKCRVAWDGITYGVNNPCSS</sequence>
<reference evidence="2" key="1">
    <citation type="journal article" date="2020" name="Nature">
        <title>Giant virus diversity and host interactions through global metagenomics.</title>
        <authorList>
            <person name="Schulz F."/>
            <person name="Roux S."/>
            <person name="Paez-Espino D."/>
            <person name="Jungbluth S."/>
            <person name="Walsh D.A."/>
            <person name="Denef V.J."/>
            <person name="McMahon K.D."/>
            <person name="Konstantinidis K.T."/>
            <person name="Eloe-Fadrosh E.A."/>
            <person name="Kyrpides N.C."/>
            <person name="Woyke T."/>
        </authorList>
    </citation>
    <scope>NUCLEOTIDE SEQUENCE</scope>
    <source>
        <strain evidence="2">GVMAG-M-3300027892-73</strain>
    </source>
</reference>